<proteinExistence type="predicted"/>
<dbReference type="AlphaFoldDB" id="A0A6P8HIG8"/>
<feature type="compositionally biased region" description="Low complexity" evidence="1">
    <location>
        <begin position="546"/>
        <end position="565"/>
    </location>
</feature>
<accession>A0A6P8HIG8</accession>
<dbReference type="InParanoid" id="A0A6P8HIG8"/>
<dbReference type="PANTHER" id="PTHR13503">
    <property type="entry name" value="NEGATIVE ELONGATION FACTOR COMPLEX MEMBER B"/>
    <property type="match status" value="1"/>
</dbReference>
<dbReference type="GeneID" id="116289634"/>
<protein>
    <submittedName>
        <fullName evidence="3">Negative elongation factor B-like</fullName>
    </submittedName>
</protein>
<dbReference type="PANTHER" id="PTHR13503:SF3">
    <property type="entry name" value="NEGATIVE ELONGATION FACTOR B"/>
    <property type="match status" value="1"/>
</dbReference>
<dbReference type="FunCoup" id="A0A6P8HIG8">
    <property type="interactions" value="2689"/>
</dbReference>
<keyword evidence="2" id="KW-1185">Reference proteome</keyword>
<organism evidence="2 3">
    <name type="scientific">Actinia tenebrosa</name>
    <name type="common">Australian red waratah sea anemone</name>
    <dbReference type="NCBI Taxonomy" id="6105"/>
    <lineage>
        <taxon>Eukaryota</taxon>
        <taxon>Metazoa</taxon>
        <taxon>Cnidaria</taxon>
        <taxon>Anthozoa</taxon>
        <taxon>Hexacorallia</taxon>
        <taxon>Actiniaria</taxon>
        <taxon>Actiniidae</taxon>
        <taxon>Actinia</taxon>
    </lineage>
</organism>
<dbReference type="RefSeq" id="XP_031552442.1">
    <property type="nucleotide sequence ID" value="XM_031696582.1"/>
</dbReference>
<gene>
    <name evidence="3" type="primary">LOC116289634</name>
</gene>
<name>A0A6P8HIG8_ACTTE</name>
<evidence type="ECO:0000256" key="1">
    <source>
        <dbReference type="SAM" id="MobiDB-lite"/>
    </source>
</evidence>
<dbReference type="GO" id="GO:0034244">
    <property type="term" value="P:negative regulation of transcription elongation by RNA polymerase II"/>
    <property type="evidence" value="ECO:0007669"/>
    <property type="project" value="TreeGrafter"/>
</dbReference>
<dbReference type="Proteomes" id="UP000515163">
    <property type="component" value="Unplaced"/>
</dbReference>
<dbReference type="GO" id="GO:0032021">
    <property type="term" value="C:NELF complex"/>
    <property type="evidence" value="ECO:0007669"/>
    <property type="project" value="TreeGrafter"/>
</dbReference>
<reference evidence="3" key="1">
    <citation type="submission" date="2025-08" db="UniProtKB">
        <authorList>
            <consortium name="RefSeq"/>
        </authorList>
    </citation>
    <scope>IDENTIFICATION</scope>
    <source>
        <tissue evidence="3">Tentacle</tissue>
    </source>
</reference>
<evidence type="ECO:0000313" key="3">
    <source>
        <dbReference type="RefSeq" id="XP_031552442.1"/>
    </source>
</evidence>
<dbReference type="KEGG" id="aten:116289634"/>
<dbReference type="InterPro" id="IPR010405">
    <property type="entry name" value="COBRA1"/>
</dbReference>
<sequence length="575" mass="65161">MAGFERAGLPGCEYIRQTLTNSADMTAAIENFQHENGILLPSLQSALPFLDLHGVGRLEFHSSVMDHLRETVLEKIKTLDEKKLKEILEQSFPFIHVPELQPVVMELMKYLPKVSDECLEHIANDAKLYEDCAIEVKRQIWVKHHHLFGDAVGPLLKQYLDIKYNNLHSTDSNSPSDFFSVSSKVRRQHDIVQSLAKMIGKSLQLYNLVLQFLRTLFLRTKEVHYCTLRSELLMAVHDLEVKDIKDVDPCHKFTWCLDACIREKNIEGKRIRELHGFLEAAKKEEERVIGDIAMILCDPFAIDTIAKSVIKLLQRLANAESLPRTNTEISFLLRLLSLGVGAWDRIEKQAFREQPVNPDLAGKFLPFIMSLMVDSSLRSYHDKVPEDDVEEDLMSDGLRLAQDFMDMLASDKVAFTLAWCYLLNLLKQKDKQSVLQALPWFVSPCQARPLEEIELHQFVTSLMSIQDELATSDFSNAVFDDFLLGLTSQTASIRHTLRILWFIHHKMDSHKVVQILTATQPGSEHPEAIHELHAALVDRIANANPSTPSQDQASSVSSLGSSSSSPLEYIPPASS</sequence>
<dbReference type="Pfam" id="PF06209">
    <property type="entry name" value="COBRA1"/>
    <property type="match status" value="1"/>
</dbReference>
<feature type="region of interest" description="Disordered" evidence="1">
    <location>
        <begin position="542"/>
        <end position="575"/>
    </location>
</feature>
<dbReference type="OrthoDB" id="5548359at2759"/>
<evidence type="ECO:0000313" key="2">
    <source>
        <dbReference type="Proteomes" id="UP000515163"/>
    </source>
</evidence>